<name>A0A5M3W9E9_9ACTN</name>
<organism evidence="1 2">
    <name type="scientific">Acrocarpospora corrugata</name>
    <dbReference type="NCBI Taxonomy" id="35763"/>
    <lineage>
        <taxon>Bacteria</taxon>
        <taxon>Bacillati</taxon>
        <taxon>Actinomycetota</taxon>
        <taxon>Actinomycetes</taxon>
        <taxon>Streptosporangiales</taxon>
        <taxon>Streptosporangiaceae</taxon>
        <taxon>Acrocarpospora</taxon>
    </lineage>
</organism>
<evidence type="ECO:0000313" key="1">
    <source>
        <dbReference type="EMBL" id="GES05466.1"/>
    </source>
</evidence>
<protein>
    <submittedName>
        <fullName evidence="1">Uncharacterized protein</fullName>
    </submittedName>
</protein>
<accession>A0A5M3W9E9</accession>
<proteinExistence type="predicted"/>
<evidence type="ECO:0000313" key="2">
    <source>
        <dbReference type="Proteomes" id="UP000334990"/>
    </source>
</evidence>
<gene>
    <name evidence="1" type="ORF">Acor_75340</name>
</gene>
<dbReference type="AlphaFoldDB" id="A0A5M3W9E9"/>
<comment type="caution">
    <text evidence="1">The sequence shown here is derived from an EMBL/GenBank/DDBJ whole genome shotgun (WGS) entry which is preliminary data.</text>
</comment>
<dbReference type="EMBL" id="BLAD01000101">
    <property type="protein sequence ID" value="GES05466.1"/>
    <property type="molecule type" value="Genomic_DNA"/>
</dbReference>
<sequence>MSPFVRKHLGVHGTYSFLLPDLAPGAIRDLRDTDASHDGDDED</sequence>
<keyword evidence="2" id="KW-1185">Reference proteome</keyword>
<reference evidence="1 2" key="1">
    <citation type="submission" date="2019-10" db="EMBL/GenBank/DDBJ databases">
        <title>Whole genome shotgun sequence of Acrocarpospora corrugata NBRC 13972.</title>
        <authorList>
            <person name="Ichikawa N."/>
            <person name="Kimura A."/>
            <person name="Kitahashi Y."/>
            <person name="Komaki H."/>
            <person name="Oguchi A."/>
        </authorList>
    </citation>
    <scope>NUCLEOTIDE SEQUENCE [LARGE SCALE GENOMIC DNA]</scope>
    <source>
        <strain evidence="1 2">NBRC 13972</strain>
    </source>
</reference>
<dbReference type="Proteomes" id="UP000334990">
    <property type="component" value="Unassembled WGS sequence"/>
</dbReference>